<comment type="caution">
    <text evidence="1">The sequence shown here is derived from an EMBL/GenBank/DDBJ whole genome shotgun (WGS) entry which is preliminary data.</text>
</comment>
<reference evidence="1" key="2">
    <citation type="submission" date="2022-01" db="EMBL/GenBank/DDBJ databases">
        <authorList>
            <person name="Yamashiro T."/>
            <person name="Shiraishi A."/>
            <person name="Satake H."/>
            <person name="Nakayama K."/>
        </authorList>
    </citation>
    <scope>NUCLEOTIDE SEQUENCE</scope>
</reference>
<sequence length="478" mass="53788">MVPATTSLVGFSGEIKWPLGQITLLVKVRDDEHSTSSWMDFMVVRSTSPFNEIIGRPGLRKMKAVPSTTHEMIKFPVMGGTLTLRSSKIIPIECAMISGPEDQTPLKTRSKLCNLLQRSLDIFAWTPTDMTGVLRQIAEHKLNVRKGCPPVRQKKRGQAIERNTTINDEVSKLVTAGIIREVHYHYWLSNPVMVKKSDNRAYGVHPSSTCLHVHGDGWPRVYVKRKVLADFIMERLEEEGQDDSTKEEEPLPARWTLFKNGSSCVDGYGAGVILTDPKGIEFANALRFQFETTNNEAEYEALIAGLRKNGYMIKYLEKVKALTNTFRAFSIKQVPRSKNKKADALSKMASTSFVHLSKQVLVEELKTNGLVERANKSLGEGIKARLGKENKNWLEEISHVLWAHHTMIKSSNGDTPFSLTYGTEAVIPMEIGMPTFRTAEVNVAKNDEALEINLDLIEEKARVRGKRAIRKKKQLRGK</sequence>
<dbReference type="SUPFAM" id="SSF56672">
    <property type="entry name" value="DNA/RNA polymerases"/>
    <property type="match status" value="1"/>
</dbReference>
<dbReference type="SUPFAM" id="SSF53098">
    <property type="entry name" value="Ribonuclease H-like"/>
    <property type="match status" value="2"/>
</dbReference>
<protein>
    <submittedName>
        <fullName evidence="1">Reverse transcriptase domain-containing protein</fullName>
    </submittedName>
</protein>
<dbReference type="EMBL" id="BQNB010011620">
    <property type="protein sequence ID" value="GJS92965.1"/>
    <property type="molecule type" value="Genomic_DNA"/>
</dbReference>
<dbReference type="InterPro" id="IPR012337">
    <property type="entry name" value="RNaseH-like_sf"/>
</dbReference>
<dbReference type="PANTHER" id="PTHR48475:SF2">
    <property type="entry name" value="RIBONUCLEASE H"/>
    <property type="match status" value="1"/>
</dbReference>
<dbReference type="InterPro" id="IPR043502">
    <property type="entry name" value="DNA/RNA_pol_sf"/>
</dbReference>
<evidence type="ECO:0000313" key="1">
    <source>
        <dbReference type="EMBL" id="GJS92965.1"/>
    </source>
</evidence>
<dbReference type="Gene3D" id="3.30.420.10">
    <property type="entry name" value="Ribonuclease H-like superfamily/Ribonuclease H"/>
    <property type="match status" value="3"/>
</dbReference>
<evidence type="ECO:0000313" key="2">
    <source>
        <dbReference type="Proteomes" id="UP001151760"/>
    </source>
</evidence>
<name>A0ABQ4ZVG0_9ASTR</name>
<keyword evidence="1" id="KW-0808">Transferase</keyword>
<dbReference type="PANTHER" id="PTHR48475">
    <property type="entry name" value="RIBONUCLEASE H"/>
    <property type="match status" value="1"/>
</dbReference>
<dbReference type="InterPro" id="IPR036397">
    <property type="entry name" value="RNaseH_sf"/>
</dbReference>
<keyword evidence="1" id="KW-0695">RNA-directed DNA polymerase</keyword>
<proteinExistence type="predicted"/>
<dbReference type="Proteomes" id="UP001151760">
    <property type="component" value="Unassembled WGS sequence"/>
</dbReference>
<organism evidence="1 2">
    <name type="scientific">Tanacetum coccineum</name>
    <dbReference type="NCBI Taxonomy" id="301880"/>
    <lineage>
        <taxon>Eukaryota</taxon>
        <taxon>Viridiplantae</taxon>
        <taxon>Streptophyta</taxon>
        <taxon>Embryophyta</taxon>
        <taxon>Tracheophyta</taxon>
        <taxon>Spermatophyta</taxon>
        <taxon>Magnoliopsida</taxon>
        <taxon>eudicotyledons</taxon>
        <taxon>Gunneridae</taxon>
        <taxon>Pentapetalae</taxon>
        <taxon>asterids</taxon>
        <taxon>campanulids</taxon>
        <taxon>Asterales</taxon>
        <taxon>Asteraceae</taxon>
        <taxon>Asteroideae</taxon>
        <taxon>Anthemideae</taxon>
        <taxon>Anthemidinae</taxon>
        <taxon>Tanacetum</taxon>
    </lineage>
</organism>
<keyword evidence="2" id="KW-1185">Reference proteome</keyword>
<keyword evidence="1" id="KW-0548">Nucleotidyltransferase</keyword>
<gene>
    <name evidence="1" type="ORF">Tco_0799933</name>
</gene>
<dbReference type="GO" id="GO:0003964">
    <property type="term" value="F:RNA-directed DNA polymerase activity"/>
    <property type="evidence" value="ECO:0007669"/>
    <property type="project" value="UniProtKB-KW"/>
</dbReference>
<dbReference type="Gene3D" id="3.10.10.10">
    <property type="entry name" value="HIV Type 1 Reverse Transcriptase, subunit A, domain 1"/>
    <property type="match status" value="1"/>
</dbReference>
<accession>A0ABQ4ZVG0</accession>
<reference evidence="1" key="1">
    <citation type="journal article" date="2022" name="Int. J. Mol. Sci.">
        <title>Draft Genome of Tanacetum Coccineum: Genomic Comparison of Closely Related Tanacetum-Family Plants.</title>
        <authorList>
            <person name="Yamashiro T."/>
            <person name="Shiraishi A."/>
            <person name="Nakayama K."/>
            <person name="Satake H."/>
        </authorList>
    </citation>
    <scope>NUCLEOTIDE SEQUENCE</scope>
</reference>